<dbReference type="InterPro" id="IPR029767">
    <property type="entry name" value="WecB-like"/>
</dbReference>
<feature type="domain" description="UDP-N-acetylglucosamine 2-epimerase" evidence="1">
    <location>
        <begin position="22"/>
        <end position="362"/>
    </location>
</feature>
<gene>
    <name evidence="2" type="ORF">EYH15_05225</name>
    <name evidence="3" type="ORF">EYH21_01055</name>
</gene>
<dbReference type="EMBL" id="DQUI01000086">
    <property type="protein sequence ID" value="HIP84872.1"/>
    <property type="molecule type" value="Genomic_DNA"/>
</dbReference>
<dbReference type="EMBL" id="DQUO01000006">
    <property type="protein sequence ID" value="HIP90877.1"/>
    <property type="molecule type" value="Genomic_DNA"/>
</dbReference>
<evidence type="ECO:0000313" key="2">
    <source>
        <dbReference type="EMBL" id="HIP84872.1"/>
    </source>
</evidence>
<accession>A0A833E0E3</accession>
<dbReference type="Gene3D" id="3.40.50.2000">
    <property type="entry name" value="Glycogen Phosphorylase B"/>
    <property type="match status" value="2"/>
</dbReference>
<dbReference type="Proteomes" id="UP000618343">
    <property type="component" value="Unassembled WGS sequence"/>
</dbReference>
<dbReference type="PANTHER" id="PTHR43174:SF1">
    <property type="entry name" value="UDP-N-ACETYLGLUCOSAMINE 2-EPIMERASE"/>
    <property type="match status" value="1"/>
</dbReference>
<sequence length="374" mass="42628">MKIGIVLGTRPEIIKLSPIIRKLEEFKNNDYFIIHTNQHYSKSLDSIFFKELNLPKPRYNLGVGSASHGKQTGKMLEGIERVLIKERPDIVVVQGDTNSTLAGALASSKLGIEVAHVEAGLRSYDRSMPEEINRVLTDHISNYLFAPTEVARENLRREGIEENIFLVGNTIVDATLENIEIAEERKEEIFEEDMLEVVKGGDYFLVTIHRAENTDNRERLKGIVEGILKVGEYYDKTVLFPLHPRTEKKLKEYNLWDTLKNKNIEILEPAGYFKFLILERYAKLILTDSGGVQEEACILKVPCVTLRRSTERPETLEVGGNILVDIEKGDILEAVDIMLKRDRNWRNPFGDGRSGERIARILLEGRNSPLEDKI</sequence>
<dbReference type="EC" id="5.1.3.14" evidence="2"/>
<dbReference type="NCBIfam" id="TIGR00236">
    <property type="entry name" value="wecB"/>
    <property type="match status" value="1"/>
</dbReference>
<dbReference type="SUPFAM" id="SSF53756">
    <property type="entry name" value="UDP-Glycosyltransferase/glycogen phosphorylase"/>
    <property type="match status" value="1"/>
</dbReference>
<evidence type="ECO:0000313" key="3">
    <source>
        <dbReference type="EMBL" id="HIP90877.1"/>
    </source>
</evidence>
<protein>
    <submittedName>
        <fullName evidence="2">UDP-N-acetylglucosamine 2-epimerase (Non-hydrolyzing)</fullName>
        <ecNumber evidence="2">5.1.3.14</ecNumber>
    </submittedName>
</protein>
<dbReference type="InterPro" id="IPR003331">
    <property type="entry name" value="UDP_GlcNAc_Epimerase_2_dom"/>
</dbReference>
<dbReference type="PANTHER" id="PTHR43174">
    <property type="entry name" value="UDP-N-ACETYLGLUCOSAMINE 2-EPIMERASE"/>
    <property type="match status" value="1"/>
</dbReference>
<organism evidence="2 4">
    <name type="scientific">Methanothermococcus okinawensis</name>
    <dbReference type="NCBI Taxonomy" id="155863"/>
    <lineage>
        <taxon>Archaea</taxon>
        <taxon>Methanobacteriati</taxon>
        <taxon>Methanobacteriota</taxon>
        <taxon>Methanomada group</taxon>
        <taxon>Methanococci</taxon>
        <taxon>Methanococcales</taxon>
        <taxon>Methanococcaceae</taxon>
        <taxon>Methanothermococcus</taxon>
    </lineage>
</organism>
<name>A0A833E0E3_9EURY</name>
<dbReference type="CDD" id="cd03786">
    <property type="entry name" value="GTB_UDP-GlcNAc_2-Epimerase"/>
    <property type="match status" value="1"/>
</dbReference>
<comment type="caution">
    <text evidence="2">The sequence shown here is derived from an EMBL/GenBank/DDBJ whole genome shotgun (WGS) entry which is preliminary data.</text>
</comment>
<evidence type="ECO:0000259" key="1">
    <source>
        <dbReference type="Pfam" id="PF02350"/>
    </source>
</evidence>
<proteinExistence type="predicted"/>
<reference evidence="2" key="1">
    <citation type="journal article" date="2020" name="ISME J.">
        <title>Gammaproteobacteria mediating utilization of methyl-, sulfur- and petroleum organic compounds in deep ocean hydrothermal plumes.</title>
        <authorList>
            <person name="Zhou Z."/>
            <person name="Liu Y."/>
            <person name="Pan J."/>
            <person name="Cron B.R."/>
            <person name="Toner B.M."/>
            <person name="Anantharaman K."/>
            <person name="Breier J.A."/>
            <person name="Dick G.J."/>
            <person name="Li M."/>
        </authorList>
    </citation>
    <scope>NUCLEOTIDE SEQUENCE</scope>
    <source>
        <strain evidence="2">SZUA-1453</strain>
        <strain evidence="3">SZUA-1471</strain>
    </source>
</reference>
<dbReference type="AlphaFoldDB" id="A0A833E0E3"/>
<dbReference type="Pfam" id="PF02350">
    <property type="entry name" value="Epimerase_2"/>
    <property type="match status" value="1"/>
</dbReference>
<evidence type="ECO:0000313" key="4">
    <source>
        <dbReference type="Proteomes" id="UP000643554"/>
    </source>
</evidence>
<keyword evidence="2" id="KW-0413">Isomerase</keyword>
<dbReference type="Proteomes" id="UP000643554">
    <property type="component" value="Unassembled WGS sequence"/>
</dbReference>
<dbReference type="GO" id="GO:0008761">
    <property type="term" value="F:UDP-N-acetylglucosamine 2-epimerase activity"/>
    <property type="evidence" value="ECO:0007669"/>
    <property type="project" value="UniProtKB-EC"/>
</dbReference>